<dbReference type="Gene3D" id="3.90.550.10">
    <property type="entry name" value="Spore Coat Polysaccharide Biosynthesis Protein SpsA, Chain A"/>
    <property type="match status" value="1"/>
</dbReference>
<organism evidence="3">
    <name type="scientific">Halomonas campaniensis</name>
    <dbReference type="NCBI Taxonomy" id="213554"/>
    <lineage>
        <taxon>Bacteria</taxon>
        <taxon>Pseudomonadati</taxon>
        <taxon>Pseudomonadota</taxon>
        <taxon>Gammaproteobacteria</taxon>
        <taxon>Oceanospirillales</taxon>
        <taxon>Halomonadaceae</taxon>
        <taxon>Halomonas</taxon>
    </lineage>
</organism>
<proteinExistence type="inferred from homology"/>
<comment type="similarity">
    <text evidence="1">Belongs to the glycosyltransferase 2 family. WaaE/KdtX subfamily.</text>
</comment>
<protein>
    <submittedName>
        <fullName evidence="3">Glycosyltransferase family 2 protein</fullName>
    </submittedName>
</protein>
<evidence type="ECO:0000259" key="2">
    <source>
        <dbReference type="Pfam" id="PF00535"/>
    </source>
</evidence>
<dbReference type="InterPro" id="IPR029044">
    <property type="entry name" value="Nucleotide-diphossugar_trans"/>
</dbReference>
<evidence type="ECO:0000313" key="3">
    <source>
        <dbReference type="EMBL" id="HCA03019.1"/>
    </source>
</evidence>
<dbReference type="CDD" id="cd02511">
    <property type="entry name" value="Beta4Glucosyltransferase"/>
    <property type="match status" value="1"/>
</dbReference>
<dbReference type="AlphaFoldDB" id="A0A3D0KIM7"/>
<dbReference type="SUPFAM" id="SSF53448">
    <property type="entry name" value="Nucleotide-diphospho-sugar transferases"/>
    <property type="match status" value="1"/>
</dbReference>
<comment type="caution">
    <text evidence="3">The sequence shown here is derived from an EMBL/GenBank/DDBJ whole genome shotgun (WGS) entry which is preliminary data.</text>
</comment>
<dbReference type="EMBL" id="DOTR01000072">
    <property type="protein sequence ID" value="HCA03019.1"/>
    <property type="molecule type" value="Genomic_DNA"/>
</dbReference>
<reference evidence="3" key="1">
    <citation type="journal article" date="2018" name="Nat. Biotechnol.">
        <title>A standardized bacterial taxonomy based on genome phylogeny substantially revises the tree of life.</title>
        <authorList>
            <person name="Parks D.H."/>
            <person name="Chuvochina M."/>
            <person name="Waite D.W."/>
            <person name="Rinke C."/>
            <person name="Skarshewski A."/>
            <person name="Chaumeil P.A."/>
            <person name="Hugenholtz P."/>
        </authorList>
    </citation>
    <scope>NUCLEOTIDE SEQUENCE [LARGE SCALE GENOMIC DNA]</scope>
    <source>
        <strain evidence="3">UBA11284</strain>
    </source>
</reference>
<name>A0A3D0KIM7_9GAMM</name>
<keyword evidence="3" id="KW-0808">Transferase</keyword>
<sequence length="250" mass="28041">MSMDVSVVIITRNAAATLSRTLDALTCYDDVVVYDNGSTDDTCSIVQAYSNTTLHHGEFLGFGPTKRAAVSLAKYDWIFSIDADEAPTKELNAAINDWVATATPQQAGKILRENWMLGKPVHHSGWGNDWLIRLFNRNTCNFNDAAVHESVSLAKNTEVSQLNGKIEHLAVNDLAQFLDKINRYSDLRASSKKLKHYPFALIFLKALYAFIRTYFFRLGILDGWRGLTISVANANGVFWKYAKNNVNNRL</sequence>
<dbReference type="PANTHER" id="PTHR43630">
    <property type="entry name" value="POLY-BETA-1,6-N-ACETYL-D-GLUCOSAMINE SYNTHASE"/>
    <property type="match status" value="1"/>
</dbReference>
<dbReference type="GO" id="GO:0016740">
    <property type="term" value="F:transferase activity"/>
    <property type="evidence" value="ECO:0007669"/>
    <property type="project" value="UniProtKB-KW"/>
</dbReference>
<feature type="domain" description="Glycosyltransferase 2-like" evidence="2">
    <location>
        <begin position="6"/>
        <end position="95"/>
    </location>
</feature>
<dbReference type="InterPro" id="IPR001173">
    <property type="entry name" value="Glyco_trans_2-like"/>
</dbReference>
<dbReference type="Pfam" id="PF00535">
    <property type="entry name" value="Glycos_transf_2"/>
    <property type="match status" value="1"/>
</dbReference>
<evidence type="ECO:0000256" key="1">
    <source>
        <dbReference type="ARBA" id="ARBA00038494"/>
    </source>
</evidence>
<accession>A0A3D0KIM7</accession>
<dbReference type="PANTHER" id="PTHR43630:SF2">
    <property type="entry name" value="GLYCOSYLTRANSFERASE"/>
    <property type="match status" value="1"/>
</dbReference>
<gene>
    <name evidence="3" type="ORF">DEO68_12785</name>
</gene>